<reference evidence="3" key="1">
    <citation type="journal article" date="2017" name="Front. Plant Sci.">
        <title>Climate Clever Clovers: New Paradigm to Reduce the Environmental Footprint of Ruminants by Breeding Low Methanogenic Forages Utilizing Haplotype Variation.</title>
        <authorList>
            <person name="Kaur P."/>
            <person name="Appels R."/>
            <person name="Bayer P.E."/>
            <person name="Keeble-Gagnere G."/>
            <person name="Wang J."/>
            <person name="Hirakawa H."/>
            <person name="Shirasawa K."/>
            <person name="Vercoe P."/>
            <person name="Stefanova K."/>
            <person name="Durmic Z."/>
            <person name="Nichols P."/>
            <person name="Revell C."/>
            <person name="Isobe S.N."/>
            <person name="Edwards D."/>
            <person name="Erskine W."/>
        </authorList>
    </citation>
    <scope>NUCLEOTIDE SEQUENCE [LARGE SCALE GENOMIC DNA]</scope>
    <source>
        <strain evidence="3">cv. Daliak</strain>
    </source>
</reference>
<keyword evidence="1" id="KW-0812">Transmembrane</keyword>
<evidence type="ECO:0000313" key="2">
    <source>
        <dbReference type="EMBL" id="GAU10029.1"/>
    </source>
</evidence>
<keyword evidence="1" id="KW-0472">Membrane</keyword>
<dbReference type="Proteomes" id="UP000242715">
    <property type="component" value="Unassembled WGS sequence"/>
</dbReference>
<evidence type="ECO:0000313" key="3">
    <source>
        <dbReference type="Proteomes" id="UP000242715"/>
    </source>
</evidence>
<comment type="caution">
    <text evidence="2">The sequence shown here is derived from an EMBL/GenBank/DDBJ whole genome shotgun (WGS) entry which is preliminary data.</text>
</comment>
<keyword evidence="3" id="KW-1185">Reference proteome</keyword>
<evidence type="ECO:0000256" key="1">
    <source>
        <dbReference type="SAM" id="Phobius"/>
    </source>
</evidence>
<feature type="transmembrane region" description="Helical" evidence="1">
    <location>
        <begin position="12"/>
        <end position="35"/>
    </location>
</feature>
<gene>
    <name evidence="2" type="ORF">TSUD_281830</name>
</gene>
<sequence length="75" mass="8299">MKMKLGLVIVPSWLWILTVICIAVTLLSAILNKIIKLKLMKMEKAANQQNRIAVIIPILPQMKFVDAGDAAAEVN</sequence>
<dbReference type="AlphaFoldDB" id="A0A1B5Z7E1"/>
<proteinExistence type="predicted"/>
<keyword evidence="1" id="KW-1133">Transmembrane helix</keyword>
<accession>A0A1B5Z7E1</accession>
<name>A0A1B5Z7E1_TRISU</name>
<dbReference type="EMBL" id="BCLP01038440">
    <property type="protein sequence ID" value="GAU10029.1"/>
    <property type="molecule type" value="Genomic_DNA"/>
</dbReference>
<protein>
    <submittedName>
        <fullName evidence="2">Uncharacterized protein</fullName>
    </submittedName>
</protein>
<organism evidence="2 3">
    <name type="scientific">Trifolium subterraneum</name>
    <name type="common">Subterranean clover</name>
    <dbReference type="NCBI Taxonomy" id="3900"/>
    <lineage>
        <taxon>Eukaryota</taxon>
        <taxon>Viridiplantae</taxon>
        <taxon>Streptophyta</taxon>
        <taxon>Embryophyta</taxon>
        <taxon>Tracheophyta</taxon>
        <taxon>Spermatophyta</taxon>
        <taxon>Magnoliopsida</taxon>
        <taxon>eudicotyledons</taxon>
        <taxon>Gunneridae</taxon>
        <taxon>Pentapetalae</taxon>
        <taxon>rosids</taxon>
        <taxon>fabids</taxon>
        <taxon>Fabales</taxon>
        <taxon>Fabaceae</taxon>
        <taxon>Papilionoideae</taxon>
        <taxon>50 kb inversion clade</taxon>
        <taxon>NPAAA clade</taxon>
        <taxon>Hologalegina</taxon>
        <taxon>IRL clade</taxon>
        <taxon>Trifolieae</taxon>
        <taxon>Trifolium</taxon>
    </lineage>
</organism>